<evidence type="ECO:0000256" key="1">
    <source>
        <dbReference type="SAM" id="MobiDB-lite"/>
    </source>
</evidence>
<feature type="compositionally biased region" description="Polar residues" evidence="1">
    <location>
        <begin position="108"/>
        <end position="119"/>
    </location>
</feature>
<proteinExistence type="predicted"/>
<organism evidence="2 3">
    <name type="scientific">Apiospora arundinis</name>
    <dbReference type="NCBI Taxonomy" id="335852"/>
    <lineage>
        <taxon>Eukaryota</taxon>
        <taxon>Fungi</taxon>
        <taxon>Dikarya</taxon>
        <taxon>Ascomycota</taxon>
        <taxon>Pezizomycotina</taxon>
        <taxon>Sordariomycetes</taxon>
        <taxon>Xylariomycetidae</taxon>
        <taxon>Amphisphaeriales</taxon>
        <taxon>Apiosporaceae</taxon>
        <taxon>Apiospora</taxon>
    </lineage>
</organism>
<feature type="region of interest" description="Disordered" evidence="1">
    <location>
        <begin position="38"/>
        <end position="194"/>
    </location>
</feature>
<gene>
    <name evidence="2" type="ORF">PGQ11_001435</name>
</gene>
<feature type="compositionally biased region" description="Low complexity" evidence="1">
    <location>
        <begin position="97"/>
        <end position="107"/>
    </location>
</feature>
<evidence type="ECO:0000313" key="3">
    <source>
        <dbReference type="Proteomes" id="UP001390339"/>
    </source>
</evidence>
<accession>A0ABR2JN29</accession>
<reference evidence="2 3" key="1">
    <citation type="journal article" date="2024" name="IMA Fungus">
        <title>Apiospora arundinis, a panoply of carbohydrate-active enzymes and secondary metabolites.</title>
        <authorList>
            <person name="Sorensen T."/>
            <person name="Petersen C."/>
            <person name="Muurmann A.T."/>
            <person name="Christiansen J.V."/>
            <person name="Brundto M.L."/>
            <person name="Overgaard C.K."/>
            <person name="Boysen A.T."/>
            <person name="Wollenberg R.D."/>
            <person name="Larsen T.O."/>
            <person name="Sorensen J.L."/>
            <person name="Nielsen K.L."/>
            <person name="Sondergaard T.E."/>
        </authorList>
    </citation>
    <scope>NUCLEOTIDE SEQUENCE [LARGE SCALE GENOMIC DNA]</scope>
    <source>
        <strain evidence="2 3">AAU 773</strain>
    </source>
</reference>
<comment type="caution">
    <text evidence="2">The sequence shown here is derived from an EMBL/GenBank/DDBJ whole genome shotgun (WGS) entry which is preliminary data.</text>
</comment>
<name>A0ABR2JN29_9PEZI</name>
<sequence length="213" mass="23773">MCSTGMLEQCRDELGSAYFRERDENKAIWKARKAQEALLDEEPKEEPMSNGRPVFDTPPGYDGYGRQFEDTLPAYGYSPLSDSGYRKEEEVKDEEMSAAAAVAAPSAGLSTPSGYSPTSDYGRKEDEVKDEEMSASAAPVAESTADLSVPIAPTPDPTPLKEKTAKRNRKRKESFDEEWKPSPYDILSGDDDKPLIKRVKKESPQAARHWWEV</sequence>
<protein>
    <submittedName>
        <fullName evidence="2">Uncharacterized protein</fullName>
    </submittedName>
</protein>
<keyword evidence="3" id="KW-1185">Reference proteome</keyword>
<dbReference type="EMBL" id="JAPCWZ010000001">
    <property type="protein sequence ID" value="KAK8880141.1"/>
    <property type="molecule type" value="Genomic_DNA"/>
</dbReference>
<evidence type="ECO:0000313" key="2">
    <source>
        <dbReference type="EMBL" id="KAK8880141.1"/>
    </source>
</evidence>
<dbReference type="Proteomes" id="UP001390339">
    <property type="component" value="Unassembled WGS sequence"/>
</dbReference>